<evidence type="ECO:0000313" key="1">
    <source>
        <dbReference type="EMBL" id="TCI05184.1"/>
    </source>
</evidence>
<dbReference type="Proteomes" id="UP000292554">
    <property type="component" value="Unassembled WGS sequence"/>
</dbReference>
<evidence type="ECO:0000313" key="2">
    <source>
        <dbReference type="Proteomes" id="UP000292554"/>
    </source>
</evidence>
<dbReference type="InterPro" id="IPR002591">
    <property type="entry name" value="Phosphodiest/P_Trfase"/>
</dbReference>
<organism evidence="1 2">
    <name type="scientific">Corallincola luteus</name>
    <dbReference type="NCBI Taxonomy" id="1775177"/>
    <lineage>
        <taxon>Bacteria</taxon>
        <taxon>Pseudomonadati</taxon>
        <taxon>Pseudomonadota</taxon>
        <taxon>Gammaproteobacteria</taxon>
        <taxon>Alteromonadales</taxon>
        <taxon>Psychromonadaceae</taxon>
        <taxon>Corallincola</taxon>
    </lineage>
</organism>
<sequence length="457" mass="51521">MPQQKSLTIINIVGLTQSLLGKHTPQLNKLIADGFCCPLGEVFPAVTTTAQASMLTGRQPNQHGIVGNGWYMRDLAEVAFWKQCNQLVQGDKVWDTLKANNSGAKISQLFWWYNMYAKVDYSITPRPHYPADGRKIPDLYSSPPGLHESLEQQLGKFPFFNFWGPKSDIRSSAWIANAAKLEFDMHRPTLQTVYLPHLDYNMQKLGPEHPEIWRDIEAIDQVAGDLIDHIKAGGGEVMVVSEYGIEQVSKPVHLNRILRQQGYLKIRPSMGWELLDAGASDAFAVADHQIAHIYVSQPKDVANIQKLLMTTPGVAQVLNREQQQALHIDHERSGELIAIAEPDAWFTYYYWLDDTLAPDFARTVDIHRKPGYDPVELFVDPKLRLPIAKIAWRVLQKKLGFRMLMDVIPLDASLVKGSHGRLASTPESGALLIAPKQMAADSYGMTDIRQLIQQYLY</sequence>
<dbReference type="PANTHER" id="PTHR10151:SF120">
    <property type="entry name" value="BIS(5'-ADENOSYL)-TRIPHOSPHATASE"/>
    <property type="match status" value="1"/>
</dbReference>
<dbReference type="SUPFAM" id="SSF53649">
    <property type="entry name" value="Alkaline phosphatase-like"/>
    <property type="match status" value="1"/>
</dbReference>
<dbReference type="CDD" id="cd16018">
    <property type="entry name" value="Enpp"/>
    <property type="match status" value="1"/>
</dbReference>
<dbReference type="Pfam" id="PF01663">
    <property type="entry name" value="Phosphodiest"/>
    <property type="match status" value="1"/>
</dbReference>
<dbReference type="Gene3D" id="3.40.720.10">
    <property type="entry name" value="Alkaline Phosphatase, subunit A"/>
    <property type="match status" value="1"/>
</dbReference>
<gene>
    <name evidence="1" type="ORF">EZV61_04270</name>
</gene>
<reference evidence="1 2" key="1">
    <citation type="submission" date="2019-02" db="EMBL/GenBank/DDBJ databases">
        <title>Corallincola luteus sp. nov., a marine bacterium isolated from surface sediment of Bohai Sea in China.</title>
        <authorList>
            <person name="Ren Q."/>
        </authorList>
    </citation>
    <scope>NUCLEOTIDE SEQUENCE [LARGE SCALE GENOMIC DNA]</scope>
    <source>
        <strain evidence="1 2">DASS28</strain>
    </source>
</reference>
<dbReference type="PANTHER" id="PTHR10151">
    <property type="entry name" value="ECTONUCLEOTIDE PYROPHOSPHATASE/PHOSPHODIESTERASE"/>
    <property type="match status" value="1"/>
</dbReference>
<accession>A0ABY2AQI0</accession>
<dbReference type="EMBL" id="SJXE01000001">
    <property type="protein sequence ID" value="TCI05184.1"/>
    <property type="molecule type" value="Genomic_DNA"/>
</dbReference>
<proteinExistence type="predicted"/>
<keyword evidence="2" id="KW-1185">Reference proteome</keyword>
<dbReference type="RefSeq" id="WP_131414449.1">
    <property type="nucleotide sequence ID" value="NZ_SJXE01000001.1"/>
</dbReference>
<comment type="caution">
    <text evidence="1">The sequence shown here is derived from an EMBL/GenBank/DDBJ whole genome shotgun (WGS) entry which is preliminary data.</text>
</comment>
<name>A0ABY2AQI0_9GAMM</name>
<dbReference type="InterPro" id="IPR017850">
    <property type="entry name" value="Alkaline_phosphatase_core_sf"/>
</dbReference>
<protein>
    <submittedName>
        <fullName evidence="1">Alkaline phosphatase family protein</fullName>
    </submittedName>
</protein>